<name>A0ACB9LN66_9MYRT</name>
<dbReference type="Proteomes" id="UP001057402">
    <property type="component" value="Chromosome 11"/>
</dbReference>
<evidence type="ECO:0000313" key="1">
    <source>
        <dbReference type="EMBL" id="KAI4312688.1"/>
    </source>
</evidence>
<keyword evidence="2" id="KW-1185">Reference proteome</keyword>
<gene>
    <name evidence="1" type="ORF">MLD38_037488</name>
</gene>
<comment type="caution">
    <text evidence="1">The sequence shown here is derived from an EMBL/GenBank/DDBJ whole genome shotgun (WGS) entry which is preliminary data.</text>
</comment>
<proteinExistence type="predicted"/>
<evidence type="ECO:0000313" key="2">
    <source>
        <dbReference type="Proteomes" id="UP001057402"/>
    </source>
</evidence>
<organism evidence="1 2">
    <name type="scientific">Melastoma candidum</name>
    <dbReference type="NCBI Taxonomy" id="119954"/>
    <lineage>
        <taxon>Eukaryota</taxon>
        <taxon>Viridiplantae</taxon>
        <taxon>Streptophyta</taxon>
        <taxon>Embryophyta</taxon>
        <taxon>Tracheophyta</taxon>
        <taxon>Spermatophyta</taxon>
        <taxon>Magnoliopsida</taxon>
        <taxon>eudicotyledons</taxon>
        <taxon>Gunneridae</taxon>
        <taxon>Pentapetalae</taxon>
        <taxon>rosids</taxon>
        <taxon>malvids</taxon>
        <taxon>Myrtales</taxon>
        <taxon>Melastomataceae</taxon>
        <taxon>Melastomatoideae</taxon>
        <taxon>Melastomateae</taxon>
        <taxon>Melastoma</taxon>
    </lineage>
</organism>
<sequence>MDAESSLKENPNCVLVVTPQGGHLGWVAGAKTPLGAPWTDPLVVDFLEHLRNGQQPEDPDPSFNIDESKHNPSENLGSPLRCKYQPFLIHLSACIHT</sequence>
<dbReference type="EMBL" id="CM042890">
    <property type="protein sequence ID" value="KAI4312688.1"/>
    <property type="molecule type" value="Genomic_DNA"/>
</dbReference>
<protein>
    <submittedName>
        <fullName evidence="1">Uncharacterized protein</fullName>
    </submittedName>
</protein>
<accession>A0ACB9LN66</accession>
<reference evidence="2" key="1">
    <citation type="journal article" date="2023" name="Front. Plant Sci.">
        <title>Chromosomal-level genome assembly of Melastoma candidum provides insights into trichome evolution.</title>
        <authorList>
            <person name="Zhong Y."/>
            <person name="Wu W."/>
            <person name="Sun C."/>
            <person name="Zou P."/>
            <person name="Liu Y."/>
            <person name="Dai S."/>
            <person name="Zhou R."/>
        </authorList>
    </citation>
    <scope>NUCLEOTIDE SEQUENCE [LARGE SCALE GENOMIC DNA]</scope>
</reference>